<feature type="domain" description="Reverse transcriptase zinc-binding" evidence="1">
    <location>
        <begin position="556"/>
        <end position="638"/>
    </location>
</feature>
<name>A0AAV5IH85_9ROSI</name>
<dbReference type="Pfam" id="PF13966">
    <property type="entry name" value="zf-RVT"/>
    <property type="match status" value="1"/>
</dbReference>
<dbReference type="AlphaFoldDB" id="A0AAV5IH85"/>
<dbReference type="SUPFAM" id="SSF56219">
    <property type="entry name" value="DNase I-like"/>
    <property type="match status" value="1"/>
</dbReference>
<accession>A0AAV5IH85</accession>
<comment type="caution">
    <text evidence="2">The sequence shown here is derived from an EMBL/GenBank/DDBJ whole genome shotgun (WGS) entry which is preliminary data.</text>
</comment>
<dbReference type="EMBL" id="BPVZ01000011">
    <property type="protein sequence ID" value="GKU97011.1"/>
    <property type="molecule type" value="Genomic_DNA"/>
</dbReference>
<dbReference type="PANTHER" id="PTHR33116:SF78">
    <property type="entry name" value="OS12G0587133 PROTEIN"/>
    <property type="match status" value="1"/>
</dbReference>
<dbReference type="Proteomes" id="UP001054252">
    <property type="component" value="Unassembled WGS sequence"/>
</dbReference>
<sequence>MRCRASRIVDNLFTPTSTGTVIMQNISFVYADNSPDQRRQLWDELVALSRVLPEVPWILRGDFNEVRYLQERSDCIQNMQFSKDSEFFNDKLNDAELSDIPAFGPKFTWSNKRIEGLIVKKLDRDLQGSVQQETSKLHAIQIDLLANPHEDLVLGEQEQGRRVAELSLAEEAFLKQKSKVHWLQVGDQNTTYFHKVMKVRQSKNLIKELHTEDDKILTEHEDIANEAIGFYQALLGSEDPYCTGGDLDQLKALFDFQLSEATREALIQPVTAEECKLVLFSSPNNKSPGPDGYTVEFYKSAWSIVGDLVTKAVQEFFSTGKLLKEIKACITSPMFSIALNGNLEGYFPGKKGIRQGDPLSPYLFDLFVICMEVLSWMLNKVAKEGMLPFHPKCSNVGLTHLCFADGLLVFTDGSARAIGSIWVAWVQTYLLKEKSFWSVGIPVDTTCSWRKILKLRTYARPLVKHIVGKGDTIFLWSDSWHPKGRLIEVYGQKIIQDATIPSQAKLSHVIHGDYWKWPPARSPELLQIQIALCRTFYPNQAVEDQVVWLASPSGSFQTGATWNFLREKRSKAPWFRLIWYSNSIPRNSFIAWLAILDRLSTRSRQKNWSSSIDDTCVLCGNASETRKHLLFSCPYTTHIREKISSMLEITLNCVWQDALDWLCKRIKHKALYSSLLKLAWGASIYHIWIERNRRIHRQLYRSPSAIIDMIQMDVRDRVLGSVKERSSPMSRRIAAQWGLEILCTAKV</sequence>
<evidence type="ECO:0000313" key="2">
    <source>
        <dbReference type="EMBL" id="GKU97011.1"/>
    </source>
</evidence>
<proteinExistence type="predicted"/>
<evidence type="ECO:0000313" key="3">
    <source>
        <dbReference type="Proteomes" id="UP001054252"/>
    </source>
</evidence>
<evidence type="ECO:0000259" key="1">
    <source>
        <dbReference type="Pfam" id="PF13966"/>
    </source>
</evidence>
<dbReference type="InterPro" id="IPR036691">
    <property type="entry name" value="Endo/exonu/phosph_ase_sf"/>
</dbReference>
<protein>
    <recommendedName>
        <fullName evidence="1">Reverse transcriptase zinc-binding domain-containing protein</fullName>
    </recommendedName>
</protein>
<keyword evidence="3" id="KW-1185">Reference proteome</keyword>
<dbReference type="InterPro" id="IPR026960">
    <property type="entry name" value="RVT-Znf"/>
</dbReference>
<organism evidence="2 3">
    <name type="scientific">Rubroshorea leprosula</name>
    <dbReference type="NCBI Taxonomy" id="152421"/>
    <lineage>
        <taxon>Eukaryota</taxon>
        <taxon>Viridiplantae</taxon>
        <taxon>Streptophyta</taxon>
        <taxon>Embryophyta</taxon>
        <taxon>Tracheophyta</taxon>
        <taxon>Spermatophyta</taxon>
        <taxon>Magnoliopsida</taxon>
        <taxon>eudicotyledons</taxon>
        <taxon>Gunneridae</taxon>
        <taxon>Pentapetalae</taxon>
        <taxon>rosids</taxon>
        <taxon>malvids</taxon>
        <taxon>Malvales</taxon>
        <taxon>Dipterocarpaceae</taxon>
        <taxon>Rubroshorea</taxon>
    </lineage>
</organism>
<dbReference type="PANTHER" id="PTHR33116">
    <property type="entry name" value="REVERSE TRANSCRIPTASE ZINC-BINDING DOMAIN-CONTAINING PROTEIN-RELATED-RELATED"/>
    <property type="match status" value="1"/>
</dbReference>
<reference evidence="2 3" key="1">
    <citation type="journal article" date="2021" name="Commun. Biol.">
        <title>The genome of Shorea leprosula (Dipterocarpaceae) highlights the ecological relevance of drought in aseasonal tropical rainforests.</title>
        <authorList>
            <person name="Ng K.K.S."/>
            <person name="Kobayashi M.J."/>
            <person name="Fawcett J.A."/>
            <person name="Hatakeyama M."/>
            <person name="Paape T."/>
            <person name="Ng C.H."/>
            <person name="Ang C.C."/>
            <person name="Tnah L.H."/>
            <person name="Lee C.T."/>
            <person name="Nishiyama T."/>
            <person name="Sese J."/>
            <person name="O'Brien M.J."/>
            <person name="Copetti D."/>
            <person name="Mohd Noor M.I."/>
            <person name="Ong R.C."/>
            <person name="Putra M."/>
            <person name="Sireger I.Z."/>
            <person name="Indrioko S."/>
            <person name="Kosugi Y."/>
            <person name="Izuno A."/>
            <person name="Isagi Y."/>
            <person name="Lee S.L."/>
            <person name="Shimizu K.K."/>
        </authorList>
    </citation>
    <scope>NUCLEOTIDE SEQUENCE [LARGE SCALE GENOMIC DNA]</scope>
    <source>
        <strain evidence="2">214</strain>
    </source>
</reference>
<gene>
    <name evidence="2" type="ORF">SLEP1_g10193</name>
</gene>
<dbReference type="Gene3D" id="3.60.10.10">
    <property type="entry name" value="Endonuclease/exonuclease/phosphatase"/>
    <property type="match status" value="1"/>
</dbReference>